<accession>A0A8T0HAE0</accession>
<name>A0A8T0HAE0_CERPU</name>
<comment type="caution">
    <text evidence="1">The sequence shown here is derived from an EMBL/GenBank/DDBJ whole genome shotgun (WGS) entry which is preliminary data.</text>
</comment>
<evidence type="ECO:0000313" key="2">
    <source>
        <dbReference type="Proteomes" id="UP000822688"/>
    </source>
</evidence>
<reference evidence="1 2" key="1">
    <citation type="submission" date="2020-06" db="EMBL/GenBank/DDBJ databases">
        <title>WGS assembly of Ceratodon purpureus strain R40.</title>
        <authorList>
            <person name="Carey S.B."/>
            <person name="Jenkins J."/>
            <person name="Shu S."/>
            <person name="Lovell J.T."/>
            <person name="Sreedasyam A."/>
            <person name="Maumus F."/>
            <person name="Tiley G.P."/>
            <person name="Fernandez-Pozo N."/>
            <person name="Barry K."/>
            <person name="Chen C."/>
            <person name="Wang M."/>
            <person name="Lipzen A."/>
            <person name="Daum C."/>
            <person name="Saski C.A."/>
            <person name="Payton A.C."/>
            <person name="Mcbreen J.C."/>
            <person name="Conrad R.E."/>
            <person name="Kollar L.M."/>
            <person name="Olsson S."/>
            <person name="Huttunen S."/>
            <person name="Landis J.B."/>
            <person name="Wickett N.J."/>
            <person name="Johnson M.G."/>
            <person name="Rensing S.A."/>
            <person name="Grimwood J."/>
            <person name="Schmutz J."/>
            <person name="Mcdaniel S.F."/>
        </authorList>
    </citation>
    <scope>NUCLEOTIDE SEQUENCE [LARGE SCALE GENOMIC DNA]</scope>
    <source>
        <strain evidence="1 2">R40</strain>
    </source>
</reference>
<dbReference type="AlphaFoldDB" id="A0A8T0HAE0"/>
<evidence type="ECO:0000313" key="1">
    <source>
        <dbReference type="EMBL" id="KAG0568826.1"/>
    </source>
</evidence>
<keyword evidence="2" id="KW-1185">Reference proteome</keyword>
<protein>
    <submittedName>
        <fullName evidence="1">Uncharacterized protein</fullName>
    </submittedName>
</protein>
<sequence length="70" mass="7751">MGLTSLHAPQMSSGKVAESIPPLMLSPKFFETQPWQTYEVYREKLPTSFLPSNLQGLFSFSDSAGRVQSA</sequence>
<proteinExistence type="predicted"/>
<gene>
    <name evidence="1" type="ORF">KC19_6G047500</name>
</gene>
<organism evidence="1 2">
    <name type="scientific">Ceratodon purpureus</name>
    <name type="common">Fire moss</name>
    <name type="synonym">Dicranum purpureum</name>
    <dbReference type="NCBI Taxonomy" id="3225"/>
    <lineage>
        <taxon>Eukaryota</taxon>
        <taxon>Viridiplantae</taxon>
        <taxon>Streptophyta</taxon>
        <taxon>Embryophyta</taxon>
        <taxon>Bryophyta</taxon>
        <taxon>Bryophytina</taxon>
        <taxon>Bryopsida</taxon>
        <taxon>Dicranidae</taxon>
        <taxon>Pseudoditrichales</taxon>
        <taxon>Ditrichaceae</taxon>
        <taxon>Ceratodon</taxon>
    </lineage>
</organism>
<dbReference type="EMBL" id="CM026427">
    <property type="protein sequence ID" value="KAG0568826.1"/>
    <property type="molecule type" value="Genomic_DNA"/>
</dbReference>
<dbReference type="Proteomes" id="UP000822688">
    <property type="component" value="Chromosome 6"/>
</dbReference>